<comment type="caution">
    <text evidence="2">The sequence shown here is derived from an EMBL/GenBank/DDBJ whole genome shotgun (WGS) entry which is preliminary data.</text>
</comment>
<dbReference type="SUPFAM" id="SSF53649">
    <property type="entry name" value="Alkaline phosphatase-like"/>
    <property type="match status" value="1"/>
</dbReference>
<dbReference type="InterPro" id="IPR052701">
    <property type="entry name" value="GAG_Ulvan_Degrading_Sulfatases"/>
</dbReference>
<keyword evidence="3" id="KW-1185">Reference proteome</keyword>
<dbReference type="PANTHER" id="PTHR43751">
    <property type="entry name" value="SULFATASE"/>
    <property type="match status" value="1"/>
</dbReference>
<dbReference type="PANTHER" id="PTHR43751:SF2">
    <property type="entry name" value="SULFATASE N-TERMINAL DOMAIN-CONTAINING PROTEIN"/>
    <property type="match status" value="1"/>
</dbReference>
<feature type="domain" description="Sulfatase N-terminal" evidence="1">
    <location>
        <begin position="2"/>
        <end position="69"/>
    </location>
</feature>
<dbReference type="Pfam" id="PF00884">
    <property type="entry name" value="Sulfatase"/>
    <property type="match status" value="1"/>
</dbReference>
<name>A0ABT6XKM1_9GAMM</name>
<sequence length="98" mass="10490">MIWGDDIGMWDVGAYTHGMMGHTPNIDSIARDGMLFTDHYGQPSCTAGRAAFLMGQLPIRTGMTTVGIPGSKRGIQASAPPFDNGRGDRCVYRTQGAV</sequence>
<evidence type="ECO:0000313" key="3">
    <source>
        <dbReference type="Proteomes" id="UP001321580"/>
    </source>
</evidence>
<protein>
    <submittedName>
        <fullName evidence="2">Sulfatase-like hydrolase/transferase</fullName>
    </submittedName>
</protein>
<organism evidence="2 3">
    <name type="scientific">Lysobacter stagni</name>
    <dbReference type="NCBI Taxonomy" id="3045172"/>
    <lineage>
        <taxon>Bacteria</taxon>
        <taxon>Pseudomonadati</taxon>
        <taxon>Pseudomonadota</taxon>
        <taxon>Gammaproteobacteria</taxon>
        <taxon>Lysobacterales</taxon>
        <taxon>Lysobacteraceae</taxon>
        <taxon>Lysobacter</taxon>
    </lineage>
</organism>
<dbReference type="EMBL" id="JASGBI010000002">
    <property type="protein sequence ID" value="MDI9240720.1"/>
    <property type="molecule type" value="Genomic_DNA"/>
</dbReference>
<evidence type="ECO:0000313" key="2">
    <source>
        <dbReference type="EMBL" id="MDI9240720.1"/>
    </source>
</evidence>
<dbReference type="Gene3D" id="3.40.720.10">
    <property type="entry name" value="Alkaline Phosphatase, subunit A"/>
    <property type="match status" value="1"/>
</dbReference>
<proteinExistence type="predicted"/>
<dbReference type="Proteomes" id="UP001321580">
    <property type="component" value="Unassembled WGS sequence"/>
</dbReference>
<accession>A0ABT6XKM1</accession>
<dbReference type="InterPro" id="IPR017850">
    <property type="entry name" value="Alkaline_phosphatase_core_sf"/>
</dbReference>
<gene>
    <name evidence="2" type="ORF">QLQ15_17595</name>
</gene>
<dbReference type="InterPro" id="IPR000917">
    <property type="entry name" value="Sulfatase_N"/>
</dbReference>
<reference evidence="2 3" key="1">
    <citation type="submission" date="2023-05" db="EMBL/GenBank/DDBJ databases">
        <title>Lysobacter sp. strain LF1 Genome sequencing and assembly.</title>
        <authorList>
            <person name="Jung Y."/>
        </authorList>
    </citation>
    <scope>NUCLEOTIDE SEQUENCE [LARGE SCALE GENOMIC DNA]</scope>
    <source>
        <strain evidence="2 3">LF1</strain>
    </source>
</reference>
<evidence type="ECO:0000259" key="1">
    <source>
        <dbReference type="Pfam" id="PF00884"/>
    </source>
</evidence>
<dbReference type="RefSeq" id="WP_283214201.1">
    <property type="nucleotide sequence ID" value="NZ_JASGBI010000002.1"/>
</dbReference>